<dbReference type="RefSeq" id="WP_184094948.1">
    <property type="nucleotide sequence ID" value="NZ_AP023367.1"/>
</dbReference>
<protein>
    <submittedName>
        <fullName evidence="1">Uncharacterized protein</fullName>
    </submittedName>
</protein>
<name>A0A6S6R5F4_9FIRM</name>
<proteinExistence type="predicted"/>
<keyword evidence="2" id="KW-1185">Reference proteome</keyword>
<sequence length="200" mass="23526">MIPALSFDELSRRLSERYEYGERRIIGLMLARYDIPIINEIISSCYQYWHKNSGRDFDLFWAGYGEYLWPDKSSPTQFAVNFHGNSTGVYFDLDAFISCKTELNQHKKLIYKDKFELILLNFYDGKIHFDEHVRIDLEKNLDEHYASIREVMEYITDECRAEHDVVSLNRKLLANKFWDTVKGVKFSDVVNTALGIVSVL</sequence>
<evidence type="ECO:0000313" key="1">
    <source>
        <dbReference type="EMBL" id="BCJ96569.1"/>
    </source>
</evidence>
<evidence type="ECO:0000313" key="2">
    <source>
        <dbReference type="Proteomes" id="UP000515561"/>
    </source>
</evidence>
<dbReference type="AlphaFoldDB" id="A0A6S6R5F4"/>
<dbReference type="EMBL" id="AP023367">
    <property type="protein sequence ID" value="BCJ96569.1"/>
    <property type="molecule type" value="Genomic_DNA"/>
</dbReference>
<gene>
    <name evidence="1" type="ORF">acsn021_41380</name>
</gene>
<dbReference type="Proteomes" id="UP000515561">
    <property type="component" value="Chromosome"/>
</dbReference>
<accession>A0A6S6R5F4</accession>
<reference evidence="1 2" key="1">
    <citation type="journal article" date="2016" name="Int. J. Syst. Evol. Microbiol.">
        <title>Descriptions of Anaerotaenia torta gen. nov., sp. nov. and Anaerocolumna cellulosilytica gen. nov., sp. nov. isolated from a methanogenic reactor of cattle waste.</title>
        <authorList>
            <person name="Uek A."/>
            <person name="Ohtaki Y."/>
            <person name="Kaku N."/>
            <person name="Ueki K."/>
        </authorList>
    </citation>
    <scope>NUCLEOTIDE SEQUENCE [LARGE SCALE GENOMIC DNA]</scope>
    <source>
        <strain evidence="1 2">SN021</strain>
    </source>
</reference>
<organism evidence="1 2">
    <name type="scientific">Anaerocolumna cellulosilytica</name>
    <dbReference type="NCBI Taxonomy" id="433286"/>
    <lineage>
        <taxon>Bacteria</taxon>
        <taxon>Bacillati</taxon>
        <taxon>Bacillota</taxon>
        <taxon>Clostridia</taxon>
        <taxon>Lachnospirales</taxon>
        <taxon>Lachnospiraceae</taxon>
        <taxon>Anaerocolumna</taxon>
    </lineage>
</organism>
<dbReference type="KEGG" id="acel:acsn021_41380"/>